<evidence type="ECO:0000313" key="16">
    <source>
        <dbReference type="EMBL" id="CAL8072552.1"/>
    </source>
</evidence>
<keyword evidence="9 14" id="KW-0472">Membrane</keyword>
<dbReference type="PROSITE" id="PS50088">
    <property type="entry name" value="ANK_REPEAT"/>
    <property type="match status" value="1"/>
</dbReference>
<feature type="compositionally biased region" description="Polar residues" evidence="13">
    <location>
        <begin position="9"/>
        <end position="21"/>
    </location>
</feature>
<keyword evidence="5" id="KW-0677">Repeat</keyword>
<dbReference type="InterPro" id="IPR036770">
    <property type="entry name" value="Ankyrin_rpt-contain_sf"/>
</dbReference>
<keyword evidence="4 14" id="KW-0812">Transmembrane</keyword>
<feature type="repeat" description="ANK" evidence="12">
    <location>
        <begin position="131"/>
        <end position="163"/>
    </location>
</feature>
<keyword evidence="6 14" id="KW-1133">Transmembrane helix</keyword>
<reference evidence="16 17" key="1">
    <citation type="submission" date="2024-08" db="EMBL/GenBank/DDBJ databases">
        <authorList>
            <person name="Cucini C."/>
            <person name="Frati F."/>
        </authorList>
    </citation>
    <scope>NUCLEOTIDE SEQUENCE [LARGE SCALE GENOMIC DNA]</scope>
</reference>
<feature type="transmembrane region" description="Helical" evidence="14">
    <location>
        <begin position="518"/>
        <end position="540"/>
    </location>
</feature>
<dbReference type="SMART" id="SM00248">
    <property type="entry name" value="ANK"/>
    <property type="match status" value="7"/>
</dbReference>
<dbReference type="SUPFAM" id="SSF48403">
    <property type="entry name" value="Ankyrin repeat"/>
    <property type="match status" value="1"/>
</dbReference>
<keyword evidence="2" id="KW-0813">Transport</keyword>
<dbReference type="PANTHER" id="PTHR47143">
    <property type="entry name" value="TRANSIENT RECEPTOR POTENTIAL CATION CHANNEL PROTEIN PAINLESS"/>
    <property type="match status" value="1"/>
</dbReference>
<name>A0ABP1PR65_9HEXA</name>
<comment type="caution">
    <text evidence="16">The sequence shown here is derived from an EMBL/GenBank/DDBJ whole genome shotgun (WGS) entry which is preliminary data.</text>
</comment>
<feature type="compositionally biased region" description="Basic and acidic residues" evidence="13">
    <location>
        <begin position="28"/>
        <end position="41"/>
    </location>
</feature>
<dbReference type="InterPro" id="IPR005821">
    <property type="entry name" value="Ion_trans_dom"/>
</dbReference>
<evidence type="ECO:0000256" key="5">
    <source>
        <dbReference type="ARBA" id="ARBA00022737"/>
    </source>
</evidence>
<organism evidence="16 17">
    <name type="scientific">Orchesella dallaii</name>
    <dbReference type="NCBI Taxonomy" id="48710"/>
    <lineage>
        <taxon>Eukaryota</taxon>
        <taxon>Metazoa</taxon>
        <taxon>Ecdysozoa</taxon>
        <taxon>Arthropoda</taxon>
        <taxon>Hexapoda</taxon>
        <taxon>Collembola</taxon>
        <taxon>Entomobryomorpha</taxon>
        <taxon>Entomobryoidea</taxon>
        <taxon>Orchesellidae</taxon>
        <taxon>Orchesellinae</taxon>
        <taxon>Orchesella</taxon>
    </lineage>
</organism>
<keyword evidence="3" id="KW-0716">Sensory transduction</keyword>
<evidence type="ECO:0000256" key="9">
    <source>
        <dbReference type="ARBA" id="ARBA00023136"/>
    </source>
</evidence>
<dbReference type="Proteomes" id="UP001642540">
    <property type="component" value="Unassembled WGS sequence"/>
</dbReference>
<evidence type="ECO:0000256" key="11">
    <source>
        <dbReference type="ARBA" id="ARBA00023303"/>
    </source>
</evidence>
<comment type="subcellular location">
    <subcellularLocation>
        <location evidence="1">Membrane</location>
        <topology evidence="1">Multi-pass membrane protein</topology>
    </subcellularLocation>
</comment>
<evidence type="ECO:0000256" key="8">
    <source>
        <dbReference type="ARBA" id="ARBA00023065"/>
    </source>
</evidence>
<feature type="transmembrane region" description="Helical" evidence="14">
    <location>
        <begin position="490"/>
        <end position="512"/>
    </location>
</feature>
<evidence type="ECO:0000256" key="1">
    <source>
        <dbReference type="ARBA" id="ARBA00004141"/>
    </source>
</evidence>
<evidence type="ECO:0000256" key="3">
    <source>
        <dbReference type="ARBA" id="ARBA00022606"/>
    </source>
</evidence>
<evidence type="ECO:0000256" key="13">
    <source>
        <dbReference type="SAM" id="MobiDB-lite"/>
    </source>
</evidence>
<evidence type="ECO:0000259" key="15">
    <source>
        <dbReference type="Pfam" id="PF00520"/>
    </source>
</evidence>
<dbReference type="InterPro" id="IPR052076">
    <property type="entry name" value="TRP_cation_channel"/>
</dbReference>
<feature type="transmembrane region" description="Helical" evidence="14">
    <location>
        <begin position="622"/>
        <end position="648"/>
    </location>
</feature>
<proteinExistence type="predicted"/>
<sequence>MAIEMGISKGTSSATTQSPSMTRLLEIQNEKEQDPRQKDGGGDDDDDLLKLHDAVCEEDLDEIRDLVEEDDGKLVFHQDADQNTPLHTVCLRGDDLATEKAKLLLGVEESEEYPYTCNVTRKEILSWQNNQGLTPLHLASRNRIPDLVQALLRWGADPKAQDGRMGNTPLHFAAESDSDNAIECVRAILNCDPTRRILNVVNHESQTPLHKAIAKKCEKMVKFLISIDRGCDLGLKDQQGKTVLHHACAGPGENEKSVAVVKALLLKCNKKQINEADEGGRTALHIAAIQRLPMITKTLVEQEDTDVQKRDGKRRTALHYAAENGCYPKGYQCVEVLITRKFKEKRDSINYLFKNEDEVGDTPFMLACLNCPVRTMEKYLTAATEPQHWLSEKYIAMLYENCPLAVKALMDRSFCEDKRALMDNEMEDALLVDYGSITGYVDPVTTCRQQETKYLFESLSWKYETQKEILLHPLVQLFVIKKWRRLSPIITFWIVWQFIWLLSYTILVLSAYRSGHTGSSAVVAVIAATLMSIYVLASILNESFEIYGLGLRYFRSVTNSFQILQNVLAIIAVAPVFATSEPEKWQKYTTAAGVLLAYVLSMREIGKLQSKIGLVIEVLKQVLIQISQVLMCCSPLIIGFTLAFMIIFEEHSSLNSIFPKPIVKILVMMTGEIDFEDTFNHEDEDAEGSGNGTGGRSSALGGDLLTYRVIHLIFFLAFLISVPVGFYNLLTGFALDKVMELRERAKVGQLAKQVEHIFYIESLLLGLRPVGKVLSHDQMTLWLRKMNVTTIKLDNELKFQTVFREKLRKAGGHLKHHWSFWDCMCGVEKWTTTNCCQRRLSSEVIEQIYALGSAITEKQNNEVLLAEQSQASK</sequence>
<dbReference type="EMBL" id="CAXLJM020000007">
    <property type="protein sequence ID" value="CAL8072552.1"/>
    <property type="molecule type" value="Genomic_DNA"/>
</dbReference>
<dbReference type="InterPro" id="IPR002110">
    <property type="entry name" value="Ankyrin_rpt"/>
</dbReference>
<protein>
    <recommendedName>
        <fullName evidence="15">Ion transport domain-containing protein</fullName>
    </recommendedName>
</protein>
<evidence type="ECO:0000256" key="12">
    <source>
        <dbReference type="PROSITE-ProRule" id="PRU00023"/>
    </source>
</evidence>
<evidence type="ECO:0000256" key="14">
    <source>
        <dbReference type="SAM" id="Phobius"/>
    </source>
</evidence>
<evidence type="ECO:0000256" key="2">
    <source>
        <dbReference type="ARBA" id="ARBA00022448"/>
    </source>
</evidence>
<dbReference type="Pfam" id="PF00520">
    <property type="entry name" value="Ion_trans"/>
    <property type="match status" value="1"/>
</dbReference>
<evidence type="ECO:0000313" key="17">
    <source>
        <dbReference type="Proteomes" id="UP001642540"/>
    </source>
</evidence>
<keyword evidence="8" id="KW-0406">Ion transport</keyword>
<evidence type="ECO:0000256" key="7">
    <source>
        <dbReference type="ARBA" id="ARBA00023043"/>
    </source>
</evidence>
<keyword evidence="11" id="KW-0407">Ion channel</keyword>
<feature type="region of interest" description="Disordered" evidence="13">
    <location>
        <begin position="1"/>
        <end position="48"/>
    </location>
</feature>
<feature type="transmembrane region" description="Helical" evidence="14">
    <location>
        <begin position="561"/>
        <end position="579"/>
    </location>
</feature>
<evidence type="ECO:0000256" key="10">
    <source>
        <dbReference type="ARBA" id="ARBA00023180"/>
    </source>
</evidence>
<feature type="transmembrane region" description="Helical" evidence="14">
    <location>
        <begin position="709"/>
        <end position="735"/>
    </location>
</feature>
<evidence type="ECO:0000256" key="6">
    <source>
        <dbReference type="ARBA" id="ARBA00022989"/>
    </source>
</evidence>
<feature type="domain" description="Ion transport" evidence="15">
    <location>
        <begin position="501"/>
        <end position="745"/>
    </location>
</feature>
<keyword evidence="7 12" id="KW-0040">ANK repeat</keyword>
<keyword evidence="17" id="KW-1185">Reference proteome</keyword>
<gene>
    <name evidence="16" type="ORF">ODALV1_LOCUS2223</name>
</gene>
<dbReference type="Pfam" id="PF12796">
    <property type="entry name" value="Ank_2"/>
    <property type="match status" value="3"/>
</dbReference>
<evidence type="ECO:0000256" key="4">
    <source>
        <dbReference type="ARBA" id="ARBA00022692"/>
    </source>
</evidence>
<keyword evidence="10" id="KW-0325">Glycoprotein</keyword>
<accession>A0ABP1PR65</accession>
<dbReference type="Gene3D" id="1.25.40.20">
    <property type="entry name" value="Ankyrin repeat-containing domain"/>
    <property type="match status" value="2"/>
</dbReference>
<dbReference type="PANTHER" id="PTHR47143:SF1">
    <property type="entry name" value="ION_TRANS DOMAIN-CONTAINING PROTEIN"/>
    <property type="match status" value="1"/>
</dbReference>
<dbReference type="PROSITE" id="PS50297">
    <property type="entry name" value="ANK_REP_REGION"/>
    <property type="match status" value="1"/>
</dbReference>